<dbReference type="PANTHER" id="PTHR11614">
    <property type="entry name" value="PHOSPHOLIPASE-RELATED"/>
    <property type="match status" value="1"/>
</dbReference>
<evidence type="ECO:0000313" key="2">
    <source>
        <dbReference type="EMBL" id="KGR87755.1"/>
    </source>
</evidence>
<proteinExistence type="predicted"/>
<dbReference type="STRING" id="1220589.CD32_02855"/>
<protein>
    <submittedName>
        <fullName evidence="2">Lysophospholipase</fullName>
    </submittedName>
</protein>
<evidence type="ECO:0000259" key="1">
    <source>
        <dbReference type="Pfam" id="PF12146"/>
    </source>
</evidence>
<organism evidence="2 3">
    <name type="scientific">Lysinibacillus odysseyi 34hs-1 = NBRC 100172</name>
    <dbReference type="NCBI Taxonomy" id="1220589"/>
    <lineage>
        <taxon>Bacteria</taxon>
        <taxon>Bacillati</taxon>
        <taxon>Bacillota</taxon>
        <taxon>Bacilli</taxon>
        <taxon>Bacillales</taxon>
        <taxon>Bacillaceae</taxon>
        <taxon>Lysinibacillus</taxon>
    </lineage>
</organism>
<reference evidence="2 3" key="1">
    <citation type="submission" date="2014-02" db="EMBL/GenBank/DDBJ databases">
        <title>Draft genome sequence of Lysinibacillus odysseyi NBRC 100172.</title>
        <authorList>
            <person name="Zhang F."/>
            <person name="Wang G."/>
            <person name="Zhang L."/>
        </authorList>
    </citation>
    <scope>NUCLEOTIDE SEQUENCE [LARGE SCALE GENOMIC DNA]</scope>
    <source>
        <strain evidence="2 3">NBRC 100172</strain>
    </source>
</reference>
<keyword evidence="3" id="KW-1185">Reference proteome</keyword>
<feature type="domain" description="Serine aminopeptidase S33" evidence="1">
    <location>
        <begin position="9"/>
        <end position="240"/>
    </location>
</feature>
<dbReference type="SUPFAM" id="SSF53474">
    <property type="entry name" value="alpha/beta-Hydrolases"/>
    <property type="match status" value="1"/>
</dbReference>
<comment type="caution">
    <text evidence="2">The sequence shown here is derived from an EMBL/GenBank/DDBJ whole genome shotgun (WGS) entry which is preliminary data.</text>
</comment>
<dbReference type="EMBL" id="JPVP01000045">
    <property type="protein sequence ID" value="KGR87755.1"/>
    <property type="molecule type" value="Genomic_DNA"/>
</dbReference>
<dbReference type="AlphaFoldDB" id="A0A0A3IWF2"/>
<dbReference type="OrthoDB" id="9806902at2"/>
<dbReference type="InterPro" id="IPR022742">
    <property type="entry name" value="Hydrolase_4"/>
</dbReference>
<dbReference type="InterPro" id="IPR051044">
    <property type="entry name" value="MAG_DAG_Lipase"/>
</dbReference>
<dbReference type="Gene3D" id="3.40.50.1820">
    <property type="entry name" value="alpha/beta hydrolase"/>
    <property type="match status" value="1"/>
</dbReference>
<dbReference type="eggNOG" id="COG2267">
    <property type="taxonomic scope" value="Bacteria"/>
</dbReference>
<dbReference type="InterPro" id="IPR029058">
    <property type="entry name" value="AB_hydrolase_fold"/>
</dbReference>
<name>A0A0A3IWF2_9BACI</name>
<dbReference type="Proteomes" id="UP000030437">
    <property type="component" value="Unassembled WGS sequence"/>
</dbReference>
<accession>A0A0A3IWF2</accession>
<gene>
    <name evidence="2" type="ORF">CD32_02855</name>
</gene>
<dbReference type="RefSeq" id="WP_036151034.1">
    <property type="nucleotide sequence ID" value="NZ_AVCX01000018.1"/>
</dbReference>
<evidence type="ECO:0000313" key="3">
    <source>
        <dbReference type="Proteomes" id="UP000030437"/>
    </source>
</evidence>
<sequence length="267" mass="31047">MWKWDAEGQPKAVVAIFHSAYEHHAWYAWLIEKLRGSGFHVVMGDLPGHGEQAKNHRYHDEDFQEYYTYAKQLIQVAQTEDLPVFIIGNGLGATIAARAIYRNKLDCAGLIMVSPWLHLKLEPGKLSKALSSLSAITSNVKLKHEITYNTLTRNFEVYEEMKDEVPFNTVVTVKWYRELQHLMKMWKDAEVRLPSLPVLLMTGGRDSITDTAASKQWLMQQNLTHFQYKEWKDSLSSLFFEMEREEIFQLTRDFMNNSLRSLGYIIP</sequence>
<dbReference type="Pfam" id="PF12146">
    <property type="entry name" value="Hydrolase_4"/>
    <property type="match status" value="1"/>
</dbReference>